<dbReference type="InterPro" id="IPR038765">
    <property type="entry name" value="Papain-like_cys_pep_sf"/>
</dbReference>
<gene>
    <name evidence="2" type="ORF">PIB30_076662</name>
</gene>
<organism evidence="2 3">
    <name type="scientific">Stylosanthes scabra</name>
    <dbReference type="NCBI Taxonomy" id="79078"/>
    <lineage>
        <taxon>Eukaryota</taxon>
        <taxon>Viridiplantae</taxon>
        <taxon>Streptophyta</taxon>
        <taxon>Embryophyta</taxon>
        <taxon>Tracheophyta</taxon>
        <taxon>Spermatophyta</taxon>
        <taxon>Magnoliopsida</taxon>
        <taxon>eudicotyledons</taxon>
        <taxon>Gunneridae</taxon>
        <taxon>Pentapetalae</taxon>
        <taxon>rosids</taxon>
        <taxon>fabids</taxon>
        <taxon>Fabales</taxon>
        <taxon>Fabaceae</taxon>
        <taxon>Papilionoideae</taxon>
        <taxon>50 kb inversion clade</taxon>
        <taxon>dalbergioids sensu lato</taxon>
        <taxon>Dalbergieae</taxon>
        <taxon>Pterocarpus clade</taxon>
        <taxon>Stylosanthes</taxon>
    </lineage>
</organism>
<reference evidence="2 3" key="1">
    <citation type="journal article" date="2023" name="Plants (Basel)">
        <title>Bridging the Gap: Combining Genomics and Transcriptomics Approaches to Understand Stylosanthes scabra, an Orphan Legume from the Brazilian Caatinga.</title>
        <authorList>
            <person name="Ferreira-Neto J.R.C."/>
            <person name="da Silva M.D."/>
            <person name="Binneck E."/>
            <person name="de Melo N.F."/>
            <person name="da Silva R.H."/>
            <person name="de Melo A.L.T.M."/>
            <person name="Pandolfi V."/>
            <person name="Bustamante F.O."/>
            <person name="Brasileiro-Vidal A.C."/>
            <person name="Benko-Iseppon A.M."/>
        </authorList>
    </citation>
    <scope>NUCLEOTIDE SEQUENCE [LARGE SCALE GENOMIC DNA]</scope>
    <source>
        <tissue evidence="2">Leaves</tissue>
    </source>
</reference>
<proteinExistence type="predicted"/>
<evidence type="ECO:0008006" key="4">
    <source>
        <dbReference type="Google" id="ProtNLM"/>
    </source>
</evidence>
<name>A0ABU6QR61_9FABA</name>
<comment type="caution">
    <text evidence="2">The sequence shown here is derived from an EMBL/GenBank/DDBJ whole genome shotgun (WGS) entry which is preliminary data.</text>
</comment>
<accession>A0ABU6QR61</accession>
<protein>
    <recommendedName>
        <fullName evidence="4">Ubiquitin-like protease family profile domain-containing protein</fullName>
    </recommendedName>
</protein>
<evidence type="ECO:0000313" key="3">
    <source>
        <dbReference type="Proteomes" id="UP001341840"/>
    </source>
</evidence>
<sequence>MLLQLRSKLKFKLARKLKMRLLKLNLIIKLLLKLIREKPPQTHATEEEEDDFDRPSFDLGIGTPPIKKQEPVKKQAPVEICDMDEFPDDEDPKTPAVPVSQTQEARQCEITEDLEKRCVIWALNVKGNNKYEIIFKLRGDLYYEAVSYDCGIFVMKYMELIDPKKLDAKKAYHIESWTTEELQQFRDKYISRMLFSEENLL</sequence>
<dbReference type="Proteomes" id="UP001341840">
    <property type="component" value="Unassembled WGS sequence"/>
</dbReference>
<keyword evidence="3" id="KW-1185">Reference proteome</keyword>
<feature type="region of interest" description="Disordered" evidence="1">
    <location>
        <begin position="83"/>
        <end position="104"/>
    </location>
</feature>
<evidence type="ECO:0000256" key="1">
    <source>
        <dbReference type="SAM" id="MobiDB-lite"/>
    </source>
</evidence>
<dbReference type="EMBL" id="JASCZI010001010">
    <property type="protein sequence ID" value="MED6114058.1"/>
    <property type="molecule type" value="Genomic_DNA"/>
</dbReference>
<dbReference type="SUPFAM" id="SSF54001">
    <property type="entry name" value="Cysteine proteinases"/>
    <property type="match status" value="1"/>
</dbReference>
<evidence type="ECO:0000313" key="2">
    <source>
        <dbReference type="EMBL" id="MED6114058.1"/>
    </source>
</evidence>